<evidence type="ECO:0000256" key="9">
    <source>
        <dbReference type="ARBA" id="ARBA00022801"/>
    </source>
</evidence>
<dbReference type="Gene3D" id="2.60.40.1840">
    <property type="match status" value="1"/>
</dbReference>
<accession>F9Y7B6</accession>
<dbReference type="PANTHER" id="PTHR46322">
    <property type="entry name" value="PUROMYCIN-SENSITIVE AMINOPEPTIDASE"/>
    <property type="match status" value="1"/>
</dbReference>
<evidence type="ECO:0000256" key="5">
    <source>
        <dbReference type="ARBA" id="ARBA00015611"/>
    </source>
</evidence>
<dbReference type="InterPro" id="IPR042097">
    <property type="entry name" value="Aminopeptidase_N-like_N_sf"/>
</dbReference>
<feature type="domain" description="Peptidase M1 alanyl aminopeptidase C-terminal" evidence="15">
    <location>
        <begin position="560"/>
        <end position="876"/>
    </location>
</feature>
<dbReference type="InterPro" id="IPR027268">
    <property type="entry name" value="Peptidase_M4/M1_CTD_sf"/>
</dbReference>
<sequence>MAATRLVLAAKLAAFRPDKEAWMQPTHATIPQPQKIYLADYTPPAYLVRHVELTFRLAPKATRVIARIQFAPNPAAHSRDFFLHGEKLKLIRASIDGTPVQPVLVDGGLTASVPDAPFVWESEVEIAPIENTALDGLYMSNGMYCTQCEPEGFRRITYYPDRPDVMAPFDVRIESDLPILLSNGNPVERGAGYAVWHDPWPKPSYLFALVAGDLVAERGAFTTMSGKDVSLAVWTRAADADKASFALGALQRSMLWDEQAYGREYDLDVFNIVAVSDFNSGAMENKGLNIFNTAAVLASPATATDMDFQRVEGVIAHEYFHNWTGNRITCRDWFQLSLKEGLTVFRDQQFTGDLHGHAVKRIRDVIKLHTRQFREDGGPLAHNVRPESFVEISNFYTGTIYEKGAEVIRMLHRLVGPVAYGEALDLYFDRLDGQAATIEDWLQVFQDATGRDLTQFKRWYQQAGTPQVSVVKEYADGILKLTLRQHTPPTPGQPDKLPLVIPVAIGLLDSEGREILATQVLEFNQPEQCFTFSGFDDAPIASLLRGFSAPVILRQENTSEELALLLAHDTDSFNRWDAGQQLARRTLAAMVIDNAPPSSTYLNAMQAMLMNEALYPALRALILSLPSEEDTAQNLALAGQIPDPDAIHAAHEALKNHLAEHLEAVLPGVYAAMQVDAPYSPEADQAGKRALANATLALISRTDHGQAAEAQYAKADNMTLTLGALASLLSIGRGNSQLAAFATHWADDKLVIDKWFALQVTEAAPRRLLNMLNRLTALDTFDWQNPNRFRSVLATISANPAGFHQADGSVYRFVADWLIRLDSVNPWTASRISAAFDGWRRYDTGRQALMRAQIERIAKAPGISREMSEMVGRMLA</sequence>
<comment type="catalytic activity">
    <reaction evidence="1">
        <text>Release of an N-terminal amino acid, Xaa-|-Yaa- from a peptide, amide or arylamide. Xaa is preferably Ala, but may be most amino acids including Pro (slow action). When a terminal hydrophobic residue is followed by a prolyl residue, the two may be released as an intact Xaa-Pro dipeptide.</text>
        <dbReference type="EC" id="3.4.11.2"/>
    </reaction>
</comment>
<evidence type="ECO:0000259" key="15">
    <source>
        <dbReference type="Pfam" id="PF17432"/>
    </source>
</evidence>
<dbReference type="CDD" id="cd09600">
    <property type="entry name" value="M1_APN"/>
    <property type="match status" value="1"/>
</dbReference>
<dbReference type="InterPro" id="IPR001930">
    <property type="entry name" value="Peptidase_M1"/>
</dbReference>
<dbReference type="GO" id="GO:0016285">
    <property type="term" value="F:alanyl aminopeptidase activity"/>
    <property type="evidence" value="ECO:0007669"/>
    <property type="project" value="UniProtKB-EC"/>
</dbReference>
<dbReference type="Pfam" id="PF11940">
    <property type="entry name" value="DUF3458"/>
    <property type="match status" value="1"/>
</dbReference>
<dbReference type="MEROPS" id="M01.005"/>
<dbReference type="EMBL" id="CP002018">
    <property type="protein sequence ID" value="AEM41044.1"/>
    <property type="molecule type" value="Genomic_DNA"/>
</dbReference>
<evidence type="ECO:0000259" key="14">
    <source>
        <dbReference type="Pfam" id="PF11940"/>
    </source>
</evidence>
<evidence type="ECO:0000256" key="8">
    <source>
        <dbReference type="ARBA" id="ARBA00022723"/>
    </source>
</evidence>
<dbReference type="InterPro" id="IPR024601">
    <property type="entry name" value="Peptidase_M1_pepN_C"/>
</dbReference>
<dbReference type="PANTHER" id="PTHR46322:SF1">
    <property type="entry name" value="PUROMYCIN-SENSITIVE AMINOPEPTIDASE"/>
    <property type="match status" value="1"/>
</dbReference>
<dbReference type="Gene3D" id="1.10.390.10">
    <property type="entry name" value="Neutral Protease Domain 2"/>
    <property type="match status" value="1"/>
</dbReference>
<dbReference type="InterPro" id="IPR035414">
    <property type="entry name" value="Peptidase_M1_pepN_Ig-like"/>
</dbReference>
<keyword evidence="9 17" id="KW-0378">Hydrolase</keyword>
<dbReference type="InterPro" id="IPR012779">
    <property type="entry name" value="Peptidase_M1_pepN"/>
</dbReference>
<dbReference type="NCBIfam" id="TIGR02414">
    <property type="entry name" value="pepN_proteo"/>
    <property type="match status" value="1"/>
</dbReference>
<dbReference type="GO" id="GO:0008237">
    <property type="term" value="F:metallopeptidase activity"/>
    <property type="evidence" value="ECO:0007669"/>
    <property type="project" value="UniProtKB-UniRule"/>
</dbReference>
<dbReference type="SUPFAM" id="SSF55486">
    <property type="entry name" value="Metalloproteases ('zincins'), catalytic domain"/>
    <property type="match status" value="1"/>
</dbReference>
<evidence type="ECO:0000259" key="16">
    <source>
        <dbReference type="Pfam" id="PF17900"/>
    </source>
</evidence>
<dbReference type="KEGG" id="kvl:KVU_1205"/>
<organism evidence="17 18">
    <name type="scientific">Ketogulonicigenium vulgare (strain WSH-001)</name>
    <dbReference type="NCBI Taxonomy" id="759362"/>
    <lineage>
        <taxon>Bacteria</taxon>
        <taxon>Pseudomonadati</taxon>
        <taxon>Pseudomonadota</taxon>
        <taxon>Alphaproteobacteria</taxon>
        <taxon>Rhodobacterales</taxon>
        <taxon>Roseobacteraceae</taxon>
        <taxon>Ketogulonicigenium</taxon>
    </lineage>
</organism>
<dbReference type="Gene3D" id="2.60.40.1730">
    <property type="entry name" value="tricorn interacting facor f3 domain"/>
    <property type="match status" value="1"/>
</dbReference>
<evidence type="ECO:0000256" key="12">
    <source>
        <dbReference type="NCBIfam" id="TIGR02414"/>
    </source>
</evidence>
<evidence type="ECO:0000256" key="4">
    <source>
        <dbReference type="ARBA" id="ARBA00012564"/>
    </source>
</evidence>
<dbReference type="InterPro" id="IPR014782">
    <property type="entry name" value="Peptidase_M1_dom"/>
</dbReference>
<gene>
    <name evidence="17" type="primary">pepN</name>
    <name evidence="17" type="ordered locus">KVU_1205</name>
</gene>
<evidence type="ECO:0000256" key="11">
    <source>
        <dbReference type="ARBA" id="ARBA00023049"/>
    </source>
</evidence>
<keyword evidence="10" id="KW-0862">Zinc</keyword>
<dbReference type="InterPro" id="IPR037144">
    <property type="entry name" value="Peptidase_M1_pepN_C_sf"/>
</dbReference>
<dbReference type="HOGENOM" id="CLU_007993_2_0_5"/>
<dbReference type="GO" id="GO:0008270">
    <property type="term" value="F:zinc ion binding"/>
    <property type="evidence" value="ECO:0007669"/>
    <property type="project" value="InterPro"/>
</dbReference>
<dbReference type="FunFam" id="3.30.2010.30:FF:000002">
    <property type="entry name" value="Putative aminopeptidase N"/>
    <property type="match status" value="1"/>
</dbReference>
<feature type="domain" description="Aminopeptidase N-like N-terminal" evidence="16">
    <location>
        <begin position="141"/>
        <end position="206"/>
    </location>
</feature>
<evidence type="ECO:0000256" key="1">
    <source>
        <dbReference type="ARBA" id="ARBA00000098"/>
    </source>
</evidence>
<dbReference type="Pfam" id="PF17432">
    <property type="entry name" value="DUF3458_C"/>
    <property type="match status" value="1"/>
</dbReference>
<comment type="similarity">
    <text evidence="3">Belongs to the peptidase M1 family.</text>
</comment>
<keyword evidence="18" id="KW-1185">Reference proteome</keyword>
<dbReference type="Gene3D" id="1.25.50.10">
    <property type="entry name" value="Peptidase M1, alanyl aminopeptidase, C-terminal domain"/>
    <property type="match status" value="1"/>
</dbReference>
<dbReference type="GO" id="GO:0016740">
    <property type="term" value="F:transferase activity"/>
    <property type="evidence" value="ECO:0007669"/>
    <property type="project" value="UniProtKB-KW"/>
</dbReference>
<feature type="domain" description="Peptidase M1 membrane alanine aminopeptidase" evidence="13">
    <location>
        <begin position="245"/>
        <end position="459"/>
    </location>
</feature>
<name>F9Y7B6_KETVW</name>
<comment type="cofactor">
    <cofactor evidence="2">
        <name>Zn(2+)</name>
        <dbReference type="ChEBI" id="CHEBI:29105"/>
    </cofactor>
</comment>
<dbReference type="Pfam" id="PF17900">
    <property type="entry name" value="Peptidase_M1_N"/>
    <property type="match status" value="1"/>
</dbReference>
<evidence type="ECO:0000256" key="10">
    <source>
        <dbReference type="ARBA" id="ARBA00022833"/>
    </source>
</evidence>
<evidence type="ECO:0000256" key="3">
    <source>
        <dbReference type="ARBA" id="ARBA00010136"/>
    </source>
</evidence>
<reference evidence="17 18" key="1">
    <citation type="journal article" date="2011" name="J. Bacteriol.">
        <title>Complete genome sequence of the industrial strain Ketogulonicigenium vulgare WSH-001.</title>
        <authorList>
            <person name="Liu L."/>
            <person name="Li Y."/>
            <person name="Zhang J."/>
            <person name="Zhou Z."/>
            <person name="Liu J."/>
            <person name="Li X."/>
            <person name="Zhou J."/>
            <person name="Du G."/>
            <person name="Wang L."/>
            <person name="Chen J."/>
        </authorList>
    </citation>
    <scope>NUCLEOTIDE SEQUENCE [LARGE SCALE GENOMIC DNA]</scope>
    <source>
        <strain evidence="17 18">WSH-001</strain>
    </source>
</reference>
<dbReference type="InterPro" id="IPR038438">
    <property type="entry name" value="PepN_Ig-like_sf"/>
</dbReference>
<keyword evidence="11" id="KW-0482">Metalloprotease</keyword>
<evidence type="ECO:0000256" key="7">
    <source>
        <dbReference type="ARBA" id="ARBA00022670"/>
    </source>
</evidence>
<feature type="domain" description="Peptidase M1 alanyl aminopeptidase Ig-like fold" evidence="14">
    <location>
        <begin position="464"/>
        <end position="555"/>
    </location>
</feature>
<keyword evidence="6 17" id="KW-0031">Aminopeptidase</keyword>
<keyword evidence="7" id="KW-0645">Protease</keyword>
<dbReference type="Proteomes" id="UP000000692">
    <property type="component" value="Chromosome"/>
</dbReference>
<dbReference type="EC" id="3.4.11.2" evidence="4 12"/>
<dbReference type="PATRIC" id="fig|759362.5.peg.1241"/>
<evidence type="ECO:0000313" key="18">
    <source>
        <dbReference type="Proteomes" id="UP000000692"/>
    </source>
</evidence>
<keyword evidence="8" id="KW-0479">Metal-binding</keyword>
<dbReference type="OrthoDB" id="100605at2"/>
<dbReference type="eggNOG" id="COG0308">
    <property type="taxonomic scope" value="Bacteria"/>
</dbReference>
<evidence type="ECO:0000256" key="6">
    <source>
        <dbReference type="ARBA" id="ARBA00022438"/>
    </source>
</evidence>
<evidence type="ECO:0000259" key="13">
    <source>
        <dbReference type="Pfam" id="PF01433"/>
    </source>
</evidence>
<protein>
    <recommendedName>
        <fullName evidence="5 12">Aminopeptidase N</fullName>
        <ecNumber evidence="4 12">3.4.11.2</ecNumber>
    </recommendedName>
</protein>
<evidence type="ECO:0000313" key="17">
    <source>
        <dbReference type="EMBL" id="AEM41044.1"/>
    </source>
</evidence>
<dbReference type="SUPFAM" id="SSF63737">
    <property type="entry name" value="Leukotriene A4 hydrolase N-terminal domain"/>
    <property type="match status" value="1"/>
</dbReference>
<dbReference type="PRINTS" id="PR00756">
    <property type="entry name" value="ALADIPTASE"/>
</dbReference>
<proteinExistence type="inferred from homology"/>
<evidence type="ECO:0000256" key="2">
    <source>
        <dbReference type="ARBA" id="ARBA00001947"/>
    </source>
</evidence>
<dbReference type="AlphaFoldDB" id="F9Y7B6"/>
<dbReference type="InterPro" id="IPR045357">
    <property type="entry name" value="Aminopeptidase_N-like_N"/>
</dbReference>
<dbReference type="Gene3D" id="3.30.2010.30">
    <property type="match status" value="1"/>
</dbReference>
<dbReference type="GO" id="GO:0006508">
    <property type="term" value="P:proteolysis"/>
    <property type="evidence" value="ECO:0007669"/>
    <property type="project" value="UniProtKB-UniRule"/>
</dbReference>
<keyword evidence="17" id="KW-0808">Transferase</keyword>
<dbReference type="Pfam" id="PF01433">
    <property type="entry name" value="Peptidase_M1"/>
    <property type="match status" value="1"/>
</dbReference>